<dbReference type="InterPro" id="IPR003697">
    <property type="entry name" value="Maf-like"/>
</dbReference>
<comment type="caution">
    <text evidence="5">Lacks conserved residue(s) required for the propagation of feature annotation.</text>
</comment>
<comment type="function">
    <text evidence="5">Nucleoside triphosphate pyrophosphatase that hydrolyzes 7-methyl-GTP (m(7)GTP). May have a dual role in cell division arrest and in preventing the incorporation of modified nucleotides into cellular nucleic acids.</text>
</comment>
<feature type="site" description="Important for substrate specificity" evidence="5">
    <location>
        <position position="13"/>
    </location>
</feature>
<dbReference type="HAMAP" id="MF_00528">
    <property type="entry name" value="Maf"/>
    <property type="match status" value="1"/>
</dbReference>
<evidence type="ECO:0000256" key="4">
    <source>
        <dbReference type="ARBA" id="ARBA00023080"/>
    </source>
</evidence>
<keyword evidence="3 5" id="KW-0378">Hydrolase</keyword>
<dbReference type="InterPro" id="IPR029001">
    <property type="entry name" value="ITPase-like_fam"/>
</dbReference>
<evidence type="ECO:0000313" key="6">
    <source>
        <dbReference type="EMBL" id="MFC0048417.1"/>
    </source>
</evidence>
<organism evidence="6 7">
    <name type="scientific">Rheinheimera tilapiae</name>
    <dbReference type="NCBI Taxonomy" id="875043"/>
    <lineage>
        <taxon>Bacteria</taxon>
        <taxon>Pseudomonadati</taxon>
        <taxon>Pseudomonadota</taxon>
        <taxon>Gammaproteobacteria</taxon>
        <taxon>Chromatiales</taxon>
        <taxon>Chromatiaceae</taxon>
        <taxon>Rheinheimera</taxon>
    </lineage>
</organism>
<keyword evidence="7" id="KW-1185">Reference proteome</keyword>
<reference evidence="6 7" key="1">
    <citation type="submission" date="2024-09" db="EMBL/GenBank/DDBJ databases">
        <authorList>
            <person name="Sun Q."/>
            <person name="Mori K."/>
        </authorList>
    </citation>
    <scope>NUCLEOTIDE SEQUENCE [LARGE SCALE GENOMIC DNA]</scope>
    <source>
        <strain evidence="6 7">KCTC 23315</strain>
    </source>
</reference>
<evidence type="ECO:0000256" key="5">
    <source>
        <dbReference type="HAMAP-Rule" id="MF_00528"/>
    </source>
</evidence>
<comment type="caution">
    <text evidence="6">The sequence shown here is derived from an EMBL/GenBank/DDBJ whole genome shotgun (WGS) entry which is preliminary data.</text>
</comment>
<evidence type="ECO:0000256" key="1">
    <source>
        <dbReference type="ARBA" id="ARBA00004496"/>
    </source>
</evidence>
<dbReference type="PANTHER" id="PTHR43213:SF10">
    <property type="entry name" value="7-METHYL-GTP PYROPHOSPHATASE"/>
    <property type="match status" value="1"/>
</dbReference>
<dbReference type="EMBL" id="JBHLXP010000001">
    <property type="protein sequence ID" value="MFC0048417.1"/>
    <property type="molecule type" value="Genomic_DNA"/>
</dbReference>
<dbReference type="RefSeq" id="WP_377242592.1">
    <property type="nucleotide sequence ID" value="NZ_JBHLXP010000001.1"/>
</dbReference>
<gene>
    <name evidence="6" type="ORF">ACFFJP_08960</name>
</gene>
<dbReference type="CDD" id="cd00555">
    <property type="entry name" value="Maf"/>
    <property type="match status" value="1"/>
</dbReference>
<dbReference type="Gene3D" id="3.90.950.10">
    <property type="match status" value="1"/>
</dbReference>
<keyword evidence="4 5" id="KW-0546">Nucleotide metabolism</keyword>
<dbReference type="Pfam" id="PF02545">
    <property type="entry name" value="Maf"/>
    <property type="match status" value="1"/>
</dbReference>
<comment type="subcellular location">
    <subcellularLocation>
        <location evidence="1 5">Cytoplasm</location>
    </subcellularLocation>
</comment>
<dbReference type="PANTHER" id="PTHR43213">
    <property type="entry name" value="BIFUNCTIONAL DTTP/UTP PYROPHOSPHATASE/METHYLTRANSFERASE PROTEIN-RELATED"/>
    <property type="match status" value="1"/>
</dbReference>
<feature type="site" description="Important for substrate specificity" evidence="5">
    <location>
        <position position="75"/>
    </location>
</feature>
<dbReference type="NCBIfam" id="TIGR00172">
    <property type="entry name" value="maf"/>
    <property type="match status" value="1"/>
</dbReference>
<comment type="catalytic activity">
    <reaction evidence="5">
        <text>N(7)-methyl-GTP + H2O = N(7)-methyl-GMP + diphosphate + H(+)</text>
        <dbReference type="Rhea" id="RHEA:58744"/>
        <dbReference type="ChEBI" id="CHEBI:15377"/>
        <dbReference type="ChEBI" id="CHEBI:15378"/>
        <dbReference type="ChEBI" id="CHEBI:33019"/>
        <dbReference type="ChEBI" id="CHEBI:58285"/>
        <dbReference type="ChEBI" id="CHEBI:87133"/>
    </reaction>
</comment>
<dbReference type="SUPFAM" id="SSF52972">
    <property type="entry name" value="ITPase-like"/>
    <property type="match status" value="1"/>
</dbReference>
<keyword evidence="2 5" id="KW-0963">Cytoplasm</keyword>
<feature type="site" description="Important for substrate specificity" evidence="5">
    <location>
        <position position="159"/>
    </location>
</feature>
<sequence length="201" mass="22153">MAKSLWLASTSVYRQALLQKLTTNFQCAKPEVDETALSTETPEQLVLRLSAAKAQAVANRLQNDGCPALVIGSDQVAVFNGQILGKPHTEERAFAQLRSFSGQSVLFLTGLSVVDNESGRTDTILDRFIVEFRHLSDDEINCYIRREQPLNCAGSFKSEGLGITLFEKMTGDDPNSLIGLPLIRLHQMLKNFGVDLLLQGQ</sequence>
<comment type="similarity">
    <text evidence="5">Belongs to the Maf family. YceF subfamily.</text>
</comment>
<evidence type="ECO:0000256" key="3">
    <source>
        <dbReference type="ARBA" id="ARBA00022801"/>
    </source>
</evidence>
<proteinExistence type="inferred from homology"/>
<feature type="active site" description="Proton acceptor" evidence="5">
    <location>
        <position position="74"/>
    </location>
</feature>
<dbReference type="GO" id="GO:0016787">
    <property type="term" value="F:hydrolase activity"/>
    <property type="evidence" value="ECO:0007669"/>
    <property type="project" value="UniProtKB-KW"/>
</dbReference>
<dbReference type="PIRSF" id="PIRSF006305">
    <property type="entry name" value="Maf"/>
    <property type="match status" value="1"/>
</dbReference>
<name>A0ABV6BC88_9GAMM</name>
<dbReference type="Proteomes" id="UP001589813">
    <property type="component" value="Unassembled WGS sequence"/>
</dbReference>
<evidence type="ECO:0000256" key="2">
    <source>
        <dbReference type="ARBA" id="ARBA00022490"/>
    </source>
</evidence>
<accession>A0ABV6BC88</accession>
<evidence type="ECO:0000313" key="7">
    <source>
        <dbReference type="Proteomes" id="UP001589813"/>
    </source>
</evidence>
<dbReference type="EC" id="3.6.1.-" evidence="5"/>
<protein>
    <recommendedName>
        <fullName evidence="5">7-methyl-GTP pyrophosphatase</fullName>
        <shortName evidence="5">m(7)GTP pyrophosphatase</shortName>
        <ecNumber evidence="5">3.6.1.-</ecNumber>
    </recommendedName>
</protein>
<comment type="cofactor">
    <cofactor evidence="5">
        <name>a divalent metal cation</name>
        <dbReference type="ChEBI" id="CHEBI:60240"/>
    </cofactor>
</comment>